<feature type="compositionally biased region" description="Basic and acidic residues" evidence="2">
    <location>
        <begin position="162"/>
        <end position="172"/>
    </location>
</feature>
<feature type="domain" description="Myb-like" evidence="3">
    <location>
        <begin position="1"/>
        <end position="54"/>
    </location>
</feature>
<organism evidence="5 6">
    <name type="scientific">Melghirimyces profundicolus</name>
    <dbReference type="NCBI Taxonomy" id="1242148"/>
    <lineage>
        <taxon>Bacteria</taxon>
        <taxon>Bacillati</taxon>
        <taxon>Bacillota</taxon>
        <taxon>Bacilli</taxon>
        <taxon>Bacillales</taxon>
        <taxon>Thermoactinomycetaceae</taxon>
        <taxon>Melghirimyces</taxon>
    </lineage>
</organism>
<proteinExistence type="predicted"/>
<dbReference type="EMBL" id="QBKR01000021">
    <property type="protein sequence ID" value="PTX55170.1"/>
    <property type="molecule type" value="Genomic_DNA"/>
</dbReference>
<evidence type="ECO:0000313" key="6">
    <source>
        <dbReference type="Proteomes" id="UP000244240"/>
    </source>
</evidence>
<dbReference type="AlphaFoldDB" id="A0A2T6BGJ1"/>
<accession>A0A2T6BGJ1</accession>
<dbReference type="InterPro" id="IPR001005">
    <property type="entry name" value="SANT/Myb"/>
</dbReference>
<reference evidence="5 6" key="1">
    <citation type="submission" date="2018-04" db="EMBL/GenBank/DDBJ databases">
        <title>Genomic Encyclopedia of Archaeal and Bacterial Type Strains, Phase II (KMG-II): from individual species to whole genera.</title>
        <authorList>
            <person name="Goeker M."/>
        </authorList>
    </citation>
    <scope>NUCLEOTIDE SEQUENCE [LARGE SCALE GENOMIC DNA]</scope>
    <source>
        <strain evidence="5 6">DSM 45787</strain>
    </source>
</reference>
<dbReference type="InterPro" id="IPR017930">
    <property type="entry name" value="Myb_dom"/>
</dbReference>
<dbReference type="Gene3D" id="1.10.10.60">
    <property type="entry name" value="Homeodomain-like"/>
    <property type="match status" value="1"/>
</dbReference>
<evidence type="ECO:0000256" key="2">
    <source>
        <dbReference type="SAM" id="MobiDB-lite"/>
    </source>
</evidence>
<name>A0A2T6BGJ1_9BACL</name>
<dbReference type="PROSITE" id="PS51294">
    <property type="entry name" value="HTH_MYB"/>
    <property type="match status" value="1"/>
</dbReference>
<dbReference type="PROSITE" id="PS50090">
    <property type="entry name" value="MYB_LIKE"/>
    <property type="match status" value="1"/>
</dbReference>
<evidence type="ECO:0000313" key="5">
    <source>
        <dbReference type="EMBL" id="PTX55170.1"/>
    </source>
</evidence>
<dbReference type="Pfam" id="PF13921">
    <property type="entry name" value="Myb_DNA-bind_6"/>
    <property type="match status" value="1"/>
</dbReference>
<evidence type="ECO:0000256" key="1">
    <source>
        <dbReference type="SAM" id="Coils"/>
    </source>
</evidence>
<evidence type="ECO:0000259" key="4">
    <source>
        <dbReference type="PROSITE" id="PS51294"/>
    </source>
</evidence>
<keyword evidence="1" id="KW-0175">Coiled coil</keyword>
<feature type="domain" description="HTH myb-type" evidence="4">
    <location>
        <begin position="1"/>
        <end position="58"/>
    </location>
</feature>
<dbReference type="Proteomes" id="UP000244240">
    <property type="component" value="Unassembled WGS sequence"/>
</dbReference>
<gene>
    <name evidence="5" type="ORF">C8P63_12150</name>
</gene>
<feature type="region of interest" description="Disordered" evidence="2">
    <location>
        <begin position="162"/>
        <end position="191"/>
    </location>
</feature>
<dbReference type="RefSeq" id="WP_108025280.1">
    <property type="nucleotide sequence ID" value="NZ_QBKR01000021.1"/>
</dbReference>
<feature type="coiled-coil region" evidence="1">
    <location>
        <begin position="84"/>
        <end position="132"/>
    </location>
</feature>
<keyword evidence="6" id="KW-1185">Reference proteome</keyword>
<dbReference type="InterPro" id="IPR014243">
    <property type="entry name" value="RsfA-like"/>
</dbReference>
<comment type="caution">
    <text evidence="5">The sequence shown here is derived from an EMBL/GenBank/DDBJ whole genome shotgun (WGS) entry which is preliminary data.</text>
</comment>
<sequence>MKGRCWTEEEDRLLAETVLRSVREGGHQLRAFEEVAEKIDRSPGACGFRWNAVVRKKEAEAFREAKKERVAKQLKNKRESSFSLKEVIHQLKEFEAEYRSTRAHLTELKRELDEKKRKLGDAEAEHHRLTKEWKAFENFQSEIKDRYTSLLRLFQTARDLELTKGDSEKNTTDAEYAPDGSQAQSEREVES</sequence>
<dbReference type="PANTHER" id="PTHR41302">
    <property type="entry name" value="PRESPORE-SPECIFIC TRANSCRIPTIONAL REGULATOR RSFA-RELATED"/>
    <property type="match status" value="1"/>
</dbReference>
<dbReference type="OrthoDB" id="2845592at2"/>
<protein>
    <submittedName>
        <fullName evidence="5">Prespore-specific regulator</fullName>
    </submittedName>
</protein>
<dbReference type="PANTHER" id="PTHR41302:SF2">
    <property type="entry name" value="PRESPORE SPECIFIC TRANSCRIPTIONAL ACTIVATOR RSFA"/>
    <property type="match status" value="1"/>
</dbReference>
<evidence type="ECO:0000259" key="3">
    <source>
        <dbReference type="PROSITE" id="PS50090"/>
    </source>
</evidence>